<gene>
    <name evidence="1" type="ORF">HNR51_000008</name>
</gene>
<dbReference type="Proteomes" id="UP000543554">
    <property type="component" value="Unassembled WGS sequence"/>
</dbReference>
<reference evidence="1 2" key="1">
    <citation type="submission" date="2020-08" db="EMBL/GenBank/DDBJ databases">
        <title>Genomic Encyclopedia of Type Strains, Phase IV (KMG-IV): sequencing the most valuable type-strain genomes for metagenomic binning, comparative biology and taxonomic classification.</title>
        <authorList>
            <person name="Goeker M."/>
        </authorList>
    </citation>
    <scope>NUCLEOTIDE SEQUENCE [LARGE SCALE GENOMIC DNA]</scope>
    <source>
        <strain evidence="1 2">DSM 11490</strain>
    </source>
</reference>
<dbReference type="EMBL" id="JACJIB010000001">
    <property type="protein sequence ID" value="MBA8910946.1"/>
    <property type="molecule type" value="Genomic_DNA"/>
</dbReference>
<evidence type="ECO:0000313" key="2">
    <source>
        <dbReference type="Proteomes" id="UP000543554"/>
    </source>
</evidence>
<evidence type="ECO:0000313" key="1">
    <source>
        <dbReference type="EMBL" id="MBA8910946.1"/>
    </source>
</evidence>
<dbReference type="RefSeq" id="WP_182554026.1">
    <property type="nucleotide sequence ID" value="NZ_BPRF01000030.1"/>
</dbReference>
<keyword evidence="2" id="KW-1185">Reference proteome</keyword>
<organism evidence="1 2">
    <name type="scientific">Methylorubrum thiocyanatum</name>
    <dbReference type="NCBI Taxonomy" id="47958"/>
    <lineage>
        <taxon>Bacteria</taxon>
        <taxon>Pseudomonadati</taxon>
        <taxon>Pseudomonadota</taxon>
        <taxon>Alphaproteobacteria</taxon>
        <taxon>Hyphomicrobiales</taxon>
        <taxon>Methylobacteriaceae</taxon>
        <taxon>Methylorubrum</taxon>
    </lineage>
</organism>
<name>A0AA40RXK5_9HYPH</name>
<protein>
    <submittedName>
        <fullName evidence="1">Uncharacterized protein</fullName>
    </submittedName>
</protein>
<comment type="caution">
    <text evidence="1">The sequence shown here is derived from an EMBL/GenBank/DDBJ whole genome shotgun (WGS) entry which is preliminary data.</text>
</comment>
<dbReference type="AlphaFoldDB" id="A0AA40RXK5"/>
<sequence length="71" mass="7816">MLRKASAACGFASYNPTIVDRARTCFDALGSRRGAEAMHTGAAEFERWQFIRNYDALCGTLAAKFPMVVKP</sequence>
<proteinExistence type="predicted"/>
<accession>A0AA40RXK5</accession>